<dbReference type="InterPro" id="IPR011701">
    <property type="entry name" value="MFS"/>
</dbReference>
<feature type="transmembrane region" description="Helical" evidence="6">
    <location>
        <begin position="422"/>
        <end position="445"/>
    </location>
</feature>
<dbReference type="AlphaFoldDB" id="A0AAD7F129"/>
<name>A0AAD7F129_9AGAR</name>
<sequence length="614" mass="66253">MFSSRSQVSSGHGPGEAVFYDRPPASSGEEMIELTTKVASEHDGFADENDSAGEDPADSVPRFHLPWWKRPSPWWLIIAVPFTGIAMSATLAPKVEVYTLIACTVHKPELLRVDHLPSGYTSDSVAPRHAPQPKFPRSFDLATNQSVNAMGGMSPSDASPCASDQVVQAAVAKLTTAGSALSGILSILTTAWWGAFSDRYGRTRVLALTVFGLLLSDLTFVFVAKNVRWLPGGYWSLLAGPILDGALGSMATATAATQAYLADTTHPADHSRIFALLMGVLFLGGGIGPMLGGLIVRWSGNSLSVFYLTIAVNTCYILLCVFVIPEALTKSQMQASSAQYREHQRMLTEQKPTFANRIQRLFAFLEPLTIFFPERSPSRGRRWNYNLTFLALAYGSTVSIMGSMMVKFQFVASYFGWTSEHIGYYLSATGAVQALFLTVLLPLLIKLVKSYLARISESSSNKSHPLAFDLSLARISLFVEIIGYTAMPFAPNGLLYTAFTILASFGAGFGPAVQSVALELYTQKSDGAMETGRLFGGLSVIQALAQIVGPSIYGLVYASTVSSFPKAIFFVSVASDCFSLFCVGFVGLGSSDRVGDEEADSEERERLRGGGDES</sequence>
<feature type="transmembrane region" description="Helical" evidence="6">
    <location>
        <begin position="174"/>
        <end position="193"/>
    </location>
</feature>
<feature type="transmembrane region" description="Helical" evidence="6">
    <location>
        <begin position="568"/>
        <end position="588"/>
    </location>
</feature>
<evidence type="ECO:0000313" key="7">
    <source>
        <dbReference type="EMBL" id="KAJ7363801.1"/>
    </source>
</evidence>
<feature type="region of interest" description="Disordered" evidence="5">
    <location>
        <begin position="1"/>
        <end position="24"/>
    </location>
</feature>
<feature type="transmembrane region" description="Helical" evidence="6">
    <location>
        <begin position="534"/>
        <end position="556"/>
    </location>
</feature>
<evidence type="ECO:0000256" key="1">
    <source>
        <dbReference type="ARBA" id="ARBA00004141"/>
    </source>
</evidence>
<feature type="transmembrane region" description="Helical" evidence="6">
    <location>
        <begin position="385"/>
        <end position="410"/>
    </location>
</feature>
<feature type="compositionally biased region" description="Basic and acidic residues" evidence="5">
    <location>
        <begin position="603"/>
        <end position="614"/>
    </location>
</feature>
<protein>
    <submittedName>
        <fullName evidence="7">Major facilitator superfamily domain-containing protein</fullName>
    </submittedName>
</protein>
<organism evidence="7 8">
    <name type="scientific">Mycena albidolilacea</name>
    <dbReference type="NCBI Taxonomy" id="1033008"/>
    <lineage>
        <taxon>Eukaryota</taxon>
        <taxon>Fungi</taxon>
        <taxon>Dikarya</taxon>
        <taxon>Basidiomycota</taxon>
        <taxon>Agaricomycotina</taxon>
        <taxon>Agaricomycetes</taxon>
        <taxon>Agaricomycetidae</taxon>
        <taxon>Agaricales</taxon>
        <taxon>Marasmiineae</taxon>
        <taxon>Mycenaceae</taxon>
        <taxon>Mycena</taxon>
    </lineage>
</organism>
<feature type="transmembrane region" description="Helical" evidence="6">
    <location>
        <begin position="205"/>
        <end position="223"/>
    </location>
</feature>
<dbReference type="GO" id="GO:0022857">
    <property type="term" value="F:transmembrane transporter activity"/>
    <property type="evidence" value="ECO:0007669"/>
    <property type="project" value="InterPro"/>
</dbReference>
<feature type="transmembrane region" description="Helical" evidence="6">
    <location>
        <begin position="493"/>
        <end position="513"/>
    </location>
</feature>
<evidence type="ECO:0000256" key="5">
    <source>
        <dbReference type="SAM" id="MobiDB-lite"/>
    </source>
</evidence>
<dbReference type="Pfam" id="PF07690">
    <property type="entry name" value="MFS_1"/>
    <property type="match status" value="1"/>
</dbReference>
<dbReference type="PANTHER" id="PTHR23507:SF1">
    <property type="entry name" value="FI18259P1-RELATED"/>
    <property type="match status" value="1"/>
</dbReference>
<feature type="transmembrane region" description="Helical" evidence="6">
    <location>
        <begin position="304"/>
        <end position="324"/>
    </location>
</feature>
<feature type="transmembrane region" description="Helical" evidence="6">
    <location>
        <begin position="74"/>
        <end position="92"/>
    </location>
</feature>
<gene>
    <name evidence="7" type="ORF">DFH08DRAFT_929996</name>
</gene>
<keyword evidence="2 6" id="KW-0812">Transmembrane</keyword>
<keyword evidence="4 6" id="KW-0472">Membrane</keyword>
<dbReference type="Proteomes" id="UP001218218">
    <property type="component" value="Unassembled WGS sequence"/>
</dbReference>
<dbReference type="GO" id="GO:0016020">
    <property type="term" value="C:membrane"/>
    <property type="evidence" value="ECO:0007669"/>
    <property type="project" value="UniProtKB-SubCell"/>
</dbReference>
<accession>A0AAD7F129</accession>
<evidence type="ECO:0000313" key="8">
    <source>
        <dbReference type="Proteomes" id="UP001218218"/>
    </source>
</evidence>
<evidence type="ECO:0000256" key="6">
    <source>
        <dbReference type="SAM" id="Phobius"/>
    </source>
</evidence>
<comment type="subcellular location">
    <subcellularLocation>
        <location evidence="1">Membrane</location>
        <topology evidence="1">Multi-pass membrane protein</topology>
    </subcellularLocation>
</comment>
<comment type="caution">
    <text evidence="7">The sequence shown here is derived from an EMBL/GenBank/DDBJ whole genome shotgun (WGS) entry which is preliminary data.</text>
</comment>
<proteinExistence type="predicted"/>
<feature type="compositionally biased region" description="Polar residues" evidence="5">
    <location>
        <begin position="1"/>
        <end position="10"/>
    </location>
</feature>
<dbReference type="EMBL" id="JARIHO010000003">
    <property type="protein sequence ID" value="KAJ7363801.1"/>
    <property type="molecule type" value="Genomic_DNA"/>
</dbReference>
<feature type="transmembrane region" description="Helical" evidence="6">
    <location>
        <begin position="235"/>
        <end position="261"/>
    </location>
</feature>
<evidence type="ECO:0000256" key="4">
    <source>
        <dbReference type="ARBA" id="ARBA00023136"/>
    </source>
</evidence>
<evidence type="ECO:0000256" key="3">
    <source>
        <dbReference type="ARBA" id="ARBA00022989"/>
    </source>
</evidence>
<feature type="region of interest" description="Disordered" evidence="5">
    <location>
        <begin position="593"/>
        <end position="614"/>
    </location>
</feature>
<dbReference type="SUPFAM" id="SSF103473">
    <property type="entry name" value="MFS general substrate transporter"/>
    <property type="match status" value="1"/>
</dbReference>
<reference evidence="7" key="1">
    <citation type="submission" date="2023-03" db="EMBL/GenBank/DDBJ databases">
        <title>Massive genome expansion in bonnet fungi (Mycena s.s.) driven by repeated elements and novel gene families across ecological guilds.</title>
        <authorList>
            <consortium name="Lawrence Berkeley National Laboratory"/>
            <person name="Harder C.B."/>
            <person name="Miyauchi S."/>
            <person name="Viragh M."/>
            <person name="Kuo A."/>
            <person name="Thoen E."/>
            <person name="Andreopoulos B."/>
            <person name="Lu D."/>
            <person name="Skrede I."/>
            <person name="Drula E."/>
            <person name="Henrissat B."/>
            <person name="Morin E."/>
            <person name="Kohler A."/>
            <person name="Barry K."/>
            <person name="LaButti K."/>
            <person name="Morin E."/>
            <person name="Salamov A."/>
            <person name="Lipzen A."/>
            <person name="Mereny Z."/>
            <person name="Hegedus B."/>
            <person name="Baldrian P."/>
            <person name="Stursova M."/>
            <person name="Weitz H."/>
            <person name="Taylor A."/>
            <person name="Grigoriev I.V."/>
            <person name="Nagy L.G."/>
            <person name="Martin F."/>
            <person name="Kauserud H."/>
        </authorList>
    </citation>
    <scope>NUCLEOTIDE SEQUENCE</scope>
    <source>
        <strain evidence="7">CBHHK002</strain>
    </source>
</reference>
<dbReference type="PANTHER" id="PTHR23507">
    <property type="entry name" value="ZGC:174356"/>
    <property type="match status" value="1"/>
</dbReference>
<dbReference type="InterPro" id="IPR036259">
    <property type="entry name" value="MFS_trans_sf"/>
</dbReference>
<keyword evidence="3 6" id="KW-1133">Transmembrane helix</keyword>
<keyword evidence="8" id="KW-1185">Reference proteome</keyword>
<feature type="transmembrane region" description="Helical" evidence="6">
    <location>
        <begin position="273"/>
        <end position="298"/>
    </location>
</feature>
<evidence type="ECO:0000256" key="2">
    <source>
        <dbReference type="ARBA" id="ARBA00022692"/>
    </source>
</evidence>
<dbReference type="Gene3D" id="1.20.1250.20">
    <property type="entry name" value="MFS general substrate transporter like domains"/>
    <property type="match status" value="1"/>
</dbReference>